<name>A0ABR5ASC3_BACBA</name>
<comment type="caution">
    <text evidence="1">The sequence shown here is derived from an EMBL/GenBank/DDBJ whole genome shotgun (WGS) entry which is preliminary data.</text>
</comment>
<proteinExistence type="predicted"/>
<gene>
    <name evidence="1" type="ORF">SD77_1825</name>
</gene>
<accession>A0ABR5ASC3</accession>
<sequence>MDKELATRIVQSGWGNKFRFDMEDSHALYFVSPTEEIKVHWDEEKSYLFAEGRTIGDEDWCYLDCLSKKEVQQIENRLELEKKLGNTSKQNHHER</sequence>
<organism evidence="1 2">
    <name type="scientific">Bacillus badius</name>
    <dbReference type="NCBI Taxonomy" id="1455"/>
    <lineage>
        <taxon>Bacteria</taxon>
        <taxon>Bacillati</taxon>
        <taxon>Bacillota</taxon>
        <taxon>Bacilli</taxon>
        <taxon>Bacillales</taxon>
        <taxon>Bacillaceae</taxon>
        <taxon>Pseudobacillus</taxon>
    </lineage>
</organism>
<dbReference type="Proteomes" id="UP000031982">
    <property type="component" value="Unassembled WGS sequence"/>
</dbReference>
<evidence type="ECO:0000313" key="2">
    <source>
        <dbReference type="Proteomes" id="UP000031982"/>
    </source>
</evidence>
<dbReference type="EMBL" id="JXLP01000018">
    <property type="protein sequence ID" value="KIL77073.1"/>
    <property type="molecule type" value="Genomic_DNA"/>
</dbReference>
<keyword evidence="2" id="KW-1185">Reference proteome</keyword>
<protein>
    <submittedName>
        <fullName evidence="1">Uncharacterized protein</fullName>
    </submittedName>
</protein>
<reference evidence="1 2" key="1">
    <citation type="submission" date="2015-01" db="EMBL/GenBank/DDBJ databases">
        <title>Genome Assembly of Bacillus badius MTCC 1458.</title>
        <authorList>
            <person name="Verma A."/>
            <person name="Khatri I."/>
            <person name="Mual P."/>
            <person name="Subramanian S."/>
            <person name="Krishnamurthi S."/>
        </authorList>
    </citation>
    <scope>NUCLEOTIDE SEQUENCE [LARGE SCALE GENOMIC DNA]</scope>
    <source>
        <strain evidence="1 2">MTCC 1458</strain>
    </source>
</reference>
<evidence type="ECO:0000313" key="1">
    <source>
        <dbReference type="EMBL" id="KIL77073.1"/>
    </source>
</evidence>
<dbReference type="RefSeq" id="WP_041098560.1">
    <property type="nucleotide sequence ID" value="NZ_BSSZ01000009.1"/>
</dbReference>